<dbReference type="OrthoDB" id="3214033at2759"/>
<gene>
    <name evidence="3" type="ORF">DAEQUDRAFT_720868</name>
</gene>
<keyword evidence="4" id="KW-1185">Reference proteome</keyword>
<dbReference type="EMBL" id="KV429034">
    <property type="protein sequence ID" value="KZT74022.1"/>
    <property type="molecule type" value="Genomic_DNA"/>
</dbReference>
<keyword evidence="1" id="KW-0175">Coiled coil</keyword>
<evidence type="ECO:0000256" key="1">
    <source>
        <dbReference type="SAM" id="Coils"/>
    </source>
</evidence>
<dbReference type="InterPro" id="IPR046520">
    <property type="entry name" value="DUF6697"/>
</dbReference>
<evidence type="ECO:0000313" key="3">
    <source>
        <dbReference type="EMBL" id="KZT74022.1"/>
    </source>
</evidence>
<accession>A0A165TVP8</accession>
<name>A0A165TVP8_9APHY</name>
<sequence length="338" mass="38378">MPHGTSGTPCPHQATTGYWKNKYQDAQREISALRRIIELNRNTETGSQTNKVDELINLMREEAQRRKASDEELARCLAPVKKESPFRVFDLEDPDERAGSLDREKAALEKRAQDAEQAQAALKHQIGTFRAEVKALAAEARQMRIRRLEQLTQKNCVVLFEEGFTPRSVSCSNTQAWLKAIPQDATRGRTLYFLVRPPHSLPIYVPGWANSGYWFHPEGLITGDREFELIIEVKPNEWCYVGRYRSNPLRGFDMHLSEWTDIDDETKTTFVARVQSQVFSQSAVPASGAGQFTVETIRKNYDTGVWRVPSYSLHCLGYSKTLYSALHSAAMRTVAAAH</sequence>
<dbReference type="AlphaFoldDB" id="A0A165TVP8"/>
<evidence type="ECO:0000313" key="4">
    <source>
        <dbReference type="Proteomes" id="UP000076727"/>
    </source>
</evidence>
<proteinExistence type="predicted"/>
<organism evidence="3 4">
    <name type="scientific">Daedalea quercina L-15889</name>
    <dbReference type="NCBI Taxonomy" id="1314783"/>
    <lineage>
        <taxon>Eukaryota</taxon>
        <taxon>Fungi</taxon>
        <taxon>Dikarya</taxon>
        <taxon>Basidiomycota</taxon>
        <taxon>Agaricomycotina</taxon>
        <taxon>Agaricomycetes</taxon>
        <taxon>Polyporales</taxon>
        <taxon>Fomitopsis</taxon>
    </lineage>
</organism>
<dbReference type="Proteomes" id="UP000076727">
    <property type="component" value="Unassembled WGS sequence"/>
</dbReference>
<reference evidence="3 4" key="1">
    <citation type="journal article" date="2016" name="Mol. Biol. Evol.">
        <title>Comparative Genomics of Early-Diverging Mushroom-Forming Fungi Provides Insights into the Origins of Lignocellulose Decay Capabilities.</title>
        <authorList>
            <person name="Nagy L.G."/>
            <person name="Riley R."/>
            <person name="Tritt A."/>
            <person name="Adam C."/>
            <person name="Daum C."/>
            <person name="Floudas D."/>
            <person name="Sun H."/>
            <person name="Yadav J.S."/>
            <person name="Pangilinan J."/>
            <person name="Larsson K.H."/>
            <person name="Matsuura K."/>
            <person name="Barry K."/>
            <person name="Labutti K."/>
            <person name="Kuo R."/>
            <person name="Ohm R.A."/>
            <person name="Bhattacharya S.S."/>
            <person name="Shirouzu T."/>
            <person name="Yoshinaga Y."/>
            <person name="Martin F.M."/>
            <person name="Grigoriev I.V."/>
            <person name="Hibbett D.S."/>
        </authorList>
    </citation>
    <scope>NUCLEOTIDE SEQUENCE [LARGE SCALE GENOMIC DNA]</scope>
    <source>
        <strain evidence="3 4">L-15889</strain>
    </source>
</reference>
<feature type="domain" description="DUF6697" evidence="2">
    <location>
        <begin position="173"/>
        <end position="328"/>
    </location>
</feature>
<dbReference type="Pfam" id="PF20411">
    <property type="entry name" value="DUF6697"/>
    <property type="match status" value="1"/>
</dbReference>
<feature type="coiled-coil region" evidence="1">
    <location>
        <begin position="98"/>
        <end position="125"/>
    </location>
</feature>
<evidence type="ECO:0000259" key="2">
    <source>
        <dbReference type="Pfam" id="PF20411"/>
    </source>
</evidence>
<protein>
    <recommendedName>
        <fullName evidence="2">DUF6697 domain-containing protein</fullName>
    </recommendedName>
</protein>